<protein>
    <recommendedName>
        <fullName evidence="3">Protein takeout-like</fullName>
    </recommendedName>
</protein>
<reference evidence="1" key="1">
    <citation type="submission" date="2022-12" db="EMBL/GenBank/DDBJ databases">
        <title>Chromosome-level genome assembly of the bean flower thrips Megalurothrips usitatus.</title>
        <authorList>
            <person name="Ma L."/>
            <person name="Liu Q."/>
            <person name="Li H."/>
            <person name="Cai W."/>
        </authorList>
    </citation>
    <scope>NUCLEOTIDE SEQUENCE</scope>
    <source>
        <strain evidence="1">Cailab_2022a</strain>
    </source>
</reference>
<comment type="caution">
    <text evidence="1">The sequence shown here is derived from an EMBL/GenBank/DDBJ whole genome shotgun (WGS) entry which is preliminary data.</text>
</comment>
<dbReference type="Gene3D" id="3.15.10.30">
    <property type="entry name" value="Haemolymph juvenile hormone binding protein"/>
    <property type="match status" value="1"/>
</dbReference>
<accession>A0AAV7X6V2</accession>
<gene>
    <name evidence="1" type="ORF">ONE63_003575</name>
</gene>
<sequence length="111" mass="12984">MQQKNFFFTENLTGQVGLYGKELIKNGIKYLNVTDYNFTFDTTRLRMNFDDQGTVNKDMGNQLNAVINENWNQILQEMKPAVETAFGSAFREISNRIFKKVPYDTIFPQHM</sequence>
<dbReference type="AlphaFoldDB" id="A0AAV7X6V2"/>
<dbReference type="EMBL" id="JAPTSV010000014">
    <property type="protein sequence ID" value="KAJ1520444.1"/>
    <property type="molecule type" value="Genomic_DNA"/>
</dbReference>
<proteinExistence type="predicted"/>
<evidence type="ECO:0000313" key="1">
    <source>
        <dbReference type="EMBL" id="KAJ1520444.1"/>
    </source>
</evidence>
<dbReference type="GO" id="GO:0005615">
    <property type="term" value="C:extracellular space"/>
    <property type="evidence" value="ECO:0007669"/>
    <property type="project" value="TreeGrafter"/>
</dbReference>
<dbReference type="InterPro" id="IPR010562">
    <property type="entry name" value="Haemolymph_juvenile_hormone-bd"/>
</dbReference>
<organism evidence="1 2">
    <name type="scientific">Megalurothrips usitatus</name>
    <name type="common">bean blossom thrips</name>
    <dbReference type="NCBI Taxonomy" id="439358"/>
    <lineage>
        <taxon>Eukaryota</taxon>
        <taxon>Metazoa</taxon>
        <taxon>Ecdysozoa</taxon>
        <taxon>Arthropoda</taxon>
        <taxon>Hexapoda</taxon>
        <taxon>Insecta</taxon>
        <taxon>Pterygota</taxon>
        <taxon>Neoptera</taxon>
        <taxon>Paraneoptera</taxon>
        <taxon>Thysanoptera</taxon>
        <taxon>Terebrantia</taxon>
        <taxon>Thripoidea</taxon>
        <taxon>Thripidae</taxon>
        <taxon>Megalurothrips</taxon>
    </lineage>
</organism>
<evidence type="ECO:0008006" key="3">
    <source>
        <dbReference type="Google" id="ProtNLM"/>
    </source>
</evidence>
<dbReference type="Proteomes" id="UP001075354">
    <property type="component" value="Chromosome 14"/>
</dbReference>
<dbReference type="InterPro" id="IPR038606">
    <property type="entry name" value="To_sf"/>
</dbReference>
<evidence type="ECO:0000313" key="2">
    <source>
        <dbReference type="Proteomes" id="UP001075354"/>
    </source>
</evidence>
<dbReference type="PANTHER" id="PTHR11008">
    <property type="entry name" value="PROTEIN TAKEOUT-LIKE PROTEIN"/>
    <property type="match status" value="1"/>
</dbReference>
<keyword evidence="2" id="KW-1185">Reference proteome</keyword>
<dbReference type="PANTHER" id="PTHR11008:SF32">
    <property type="entry name" value="CIRCADIAN CLOCK-CONTROLLED PROTEIN DAYWAKE-RELATED"/>
    <property type="match status" value="1"/>
</dbReference>
<dbReference type="Pfam" id="PF06585">
    <property type="entry name" value="JHBP"/>
    <property type="match status" value="1"/>
</dbReference>
<name>A0AAV7X6V2_9NEOP</name>